<accession>A0AAV2VSN1</accession>
<dbReference type="InterPro" id="IPR051332">
    <property type="entry name" value="Fosfomycin_Res_Enzymes"/>
</dbReference>
<evidence type="ECO:0000313" key="3">
    <source>
        <dbReference type="Proteomes" id="UP000018211"/>
    </source>
</evidence>
<dbReference type="SUPFAM" id="SSF54593">
    <property type="entry name" value="Glyoxalase/Bleomycin resistance protein/Dihydroxybiphenyl dioxygenase"/>
    <property type="match status" value="1"/>
</dbReference>
<dbReference type="Pfam" id="PF00903">
    <property type="entry name" value="Glyoxalase"/>
    <property type="match status" value="1"/>
</dbReference>
<dbReference type="PIRSF" id="PIRSF039020">
    <property type="entry name" value="EhpR"/>
    <property type="match status" value="1"/>
</dbReference>
<protein>
    <submittedName>
        <fullName evidence="2">Phenazine antibiotic biosynthesis protein</fullName>
    </submittedName>
</protein>
<dbReference type="RefSeq" id="WP_022612344.1">
    <property type="nucleotide sequence ID" value="NZ_LK391965.1"/>
</dbReference>
<dbReference type="PANTHER" id="PTHR36113">
    <property type="entry name" value="LYASE, PUTATIVE-RELATED-RELATED"/>
    <property type="match status" value="1"/>
</dbReference>
<sequence length="126" mass="14404">MFKPNSVILYVSNVEESTDFYNKILSTEPIESFKDFSLYSLTDGFMLGLQQKDVIDPKAQENFGGFELSFSDISNEEVDRIYKYWEKIGVVIELPPQNLDFGYTSVGLDPDGHRLRVCATDTTRLD</sequence>
<dbReference type="PANTHER" id="PTHR36113:SF3">
    <property type="entry name" value="SLL5075 PROTEIN"/>
    <property type="match status" value="1"/>
</dbReference>
<dbReference type="PROSITE" id="PS51819">
    <property type="entry name" value="VOC"/>
    <property type="match status" value="1"/>
</dbReference>
<comment type="caution">
    <text evidence="2">The sequence shown here is derived from an EMBL/GenBank/DDBJ whole genome shotgun (WGS) entry which is preliminary data.</text>
</comment>
<dbReference type="Gene3D" id="3.10.180.10">
    <property type="entry name" value="2,3-Dihydroxybiphenyl 1,2-Dioxygenase, domain 1"/>
    <property type="match status" value="1"/>
</dbReference>
<evidence type="ECO:0000313" key="2">
    <source>
        <dbReference type="EMBL" id="CCO47575.1"/>
    </source>
</evidence>
<dbReference type="InterPro" id="IPR026275">
    <property type="entry name" value="Glyoxalase/dOase/EhpR"/>
</dbReference>
<name>A0AAV2VSN1_9VIBR</name>
<dbReference type="InterPro" id="IPR029068">
    <property type="entry name" value="Glyas_Bleomycin-R_OHBP_Dase"/>
</dbReference>
<organism evidence="2 3">
    <name type="scientific">Vibrio nigripulchritudo SOn1</name>
    <dbReference type="NCBI Taxonomy" id="1238450"/>
    <lineage>
        <taxon>Bacteria</taxon>
        <taxon>Pseudomonadati</taxon>
        <taxon>Pseudomonadota</taxon>
        <taxon>Gammaproteobacteria</taxon>
        <taxon>Vibrionales</taxon>
        <taxon>Vibrionaceae</taxon>
        <taxon>Vibrio</taxon>
    </lineage>
</organism>
<dbReference type="InterPro" id="IPR037523">
    <property type="entry name" value="VOC_core"/>
</dbReference>
<dbReference type="Proteomes" id="UP000018211">
    <property type="component" value="Unassembled WGS sequence"/>
</dbReference>
<feature type="domain" description="VOC" evidence="1">
    <location>
        <begin position="3"/>
        <end position="120"/>
    </location>
</feature>
<proteinExistence type="predicted"/>
<dbReference type="InterPro" id="IPR004360">
    <property type="entry name" value="Glyas_Fos-R_dOase_dom"/>
</dbReference>
<dbReference type="EMBL" id="CAOF01000120">
    <property type="protein sequence ID" value="CCO47575.1"/>
    <property type="molecule type" value="Genomic_DNA"/>
</dbReference>
<dbReference type="AlphaFoldDB" id="A0AAV2VSN1"/>
<evidence type="ECO:0000259" key="1">
    <source>
        <dbReference type="PROSITE" id="PS51819"/>
    </source>
</evidence>
<reference evidence="2 3" key="1">
    <citation type="journal article" date="2013" name="ISME J.">
        <title>Comparative genomics of pathogenic lineages of Vibrio nigripulchritudo identifies virulence-associated traits.</title>
        <authorList>
            <person name="Goudenege D."/>
            <person name="Labreuche Y."/>
            <person name="Krin E."/>
            <person name="Ansquer D."/>
            <person name="Mangenot S."/>
            <person name="Calteau A."/>
            <person name="Medigue C."/>
            <person name="Mazel D."/>
            <person name="Polz M.F."/>
            <person name="Le Roux F."/>
        </authorList>
    </citation>
    <scope>NUCLEOTIDE SEQUENCE [LARGE SCALE GENOMIC DNA]</scope>
    <source>
        <strain evidence="2 3">SOn1</strain>
    </source>
</reference>
<gene>
    <name evidence="2" type="primary">ehpR</name>
    <name evidence="2" type="ORF">VIBNISOn1_30275</name>
</gene>